<dbReference type="AlphaFoldDB" id="A0ABD3AE78"/>
<sequence>MNLRVNLPLPTWIEHLTEETTPPPLDILWKSIYPDRPPPTGASTSKLQFHLSSSSTHLTRMPFLHPQLNQLKIGQPKVVHKTESESEDKSGNRFEAKIEEQMEEETEEGVEDETEI</sequence>
<name>A0ABD3AE78_9GENT</name>
<feature type="compositionally biased region" description="Basic and acidic residues" evidence="1">
    <location>
        <begin position="80"/>
        <end position="100"/>
    </location>
</feature>
<evidence type="ECO:0000313" key="2">
    <source>
        <dbReference type="EMBL" id="KAL3530039.1"/>
    </source>
</evidence>
<accession>A0ABD3AE78</accession>
<dbReference type="Proteomes" id="UP001630127">
    <property type="component" value="Unassembled WGS sequence"/>
</dbReference>
<organism evidence="2 3">
    <name type="scientific">Cinchona calisaya</name>
    <dbReference type="NCBI Taxonomy" id="153742"/>
    <lineage>
        <taxon>Eukaryota</taxon>
        <taxon>Viridiplantae</taxon>
        <taxon>Streptophyta</taxon>
        <taxon>Embryophyta</taxon>
        <taxon>Tracheophyta</taxon>
        <taxon>Spermatophyta</taxon>
        <taxon>Magnoliopsida</taxon>
        <taxon>eudicotyledons</taxon>
        <taxon>Gunneridae</taxon>
        <taxon>Pentapetalae</taxon>
        <taxon>asterids</taxon>
        <taxon>lamiids</taxon>
        <taxon>Gentianales</taxon>
        <taxon>Rubiaceae</taxon>
        <taxon>Cinchonoideae</taxon>
        <taxon>Cinchoneae</taxon>
        <taxon>Cinchona</taxon>
    </lineage>
</organism>
<reference evidence="2 3" key="1">
    <citation type="submission" date="2024-11" db="EMBL/GenBank/DDBJ databases">
        <title>A near-complete genome assembly of Cinchona calisaya.</title>
        <authorList>
            <person name="Lian D.C."/>
            <person name="Zhao X.W."/>
            <person name="Wei L."/>
        </authorList>
    </citation>
    <scope>NUCLEOTIDE SEQUENCE [LARGE SCALE GENOMIC DNA]</scope>
    <source>
        <tissue evidence="2">Nenye</tissue>
    </source>
</reference>
<comment type="caution">
    <text evidence="2">The sequence shown here is derived from an EMBL/GenBank/DDBJ whole genome shotgun (WGS) entry which is preliminary data.</text>
</comment>
<evidence type="ECO:0000256" key="1">
    <source>
        <dbReference type="SAM" id="MobiDB-lite"/>
    </source>
</evidence>
<gene>
    <name evidence="2" type="ORF">ACH5RR_009361</name>
</gene>
<protein>
    <submittedName>
        <fullName evidence="2">Uncharacterized protein</fullName>
    </submittedName>
</protein>
<proteinExistence type="predicted"/>
<dbReference type="EMBL" id="JBJUIK010000004">
    <property type="protein sequence ID" value="KAL3530039.1"/>
    <property type="molecule type" value="Genomic_DNA"/>
</dbReference>
<feature type="compositionally biased region" description="Acidic residues" evidence="1">
    <location>
        <begin position="101"/>
        <end position="116"/>
    </location>
</feature>
<keyword evidence="3" id="KW-1185">Reference proteome</keyword>
<evidence type="ECO:0000313" key="3">
    <source>
        <dbReference type="Proteomes" id="UP001630127"/>
    </source>
</evidence>
<feature type="region of interest" description="Disordered" evidence="1">
    <location>
        <begin position="76"/>
        <end position="116"/>
    </location>
</feature>